<keyword evidence="2 5" id="KW-0808">Transferase</keyword>
<organism evidence="8 9">
    <name type="scientific">Plasmodium vivax</name>
    <name type="common">malaria parasite P. vivax</name>
    <dbReference type="NCBI Taxonomy" id="5855"/>
    <lineage>
        <taxon>Eukaryota</taxon>
        <taxon>Sar</taxon>
        <taxon>Alveolata</taxon>
        <taxon>Apicomplexa</taxon>
        <taxon>Aconoidasida</taxon>
        <taxon>Haemosporida</taxon>
        <taxon>Plasmodiidae</taxon>
        <taxon>Plasmodium</taxon>
        <taxon>Plasmodium (Plasmodium)</taxon>
    </lineage>
</organism>
<comment type="caution">
    <text evidence="5">Lacks conserved residue(s) required for the propagation of feature annotation.</text>
</comment>
<evidence type="ECO:0000256" key="3">
    <source>
        <dbReference type="ARBA" id="ARBA00022691"/>
    </source>
</evidence>
<dbReference type="InterPro" id="IPR029063">
    <property type="entry name" value="SAM-dependent_MTases_sf"/>
</dbReference>
<dbReference type="Proteomes" id="UP000779233">
    <property type="component" value="Unassembled WGS sequence"/>
</dbReference>
<feature type="domain" description="SAM-dependent MTase RsmB/NOP-type" evidence="7">
    <location>
        <begin position="464"/>
        <end position="560"/>
    </location>
</feature>
<dbReference type="PROSITE" id="PS51686">
    <property type="entry name" value="SAM_MT_RSMB_NOP"/>
    <property type="match status" value="1"/>
</dbReference>
<dbReference type="GO" id="GO:0008173">
    <property type="term" value="F:RNA methyltransferase activity"/>
    <property type="evidence" value="ECO:0007669"/>
    <property type="project" value="InterPro"/>
</dbReference>
<evidence type="ECO:0000256" key="2">
    <source>
        <dbReference type="ARBA" id="ARBA00022679"/>
    </source>
</evidence>
<dbReference type="GO" id="GO:0003723">
    <property type="term" value="F:RNA binding"/>
    <property type="evidence" value="ECO:0007669"/>
    <property type="project" value="UniProtKB-UniRule"/>
</dbReference>
<keyword evidence="3 5" id="KW-0949">S-adenosyl-L-methionine</keyword>
<keyword evidence="4 5" id="KW-0694">RNA-binding</keyword>
<name>A0A8S4HEH6_PLAVI</name>
<dbReference type="InterPro" id="IPR001678">
    <property type="entry name" value="MeTrfase_RsmB-F_NOP2_dom"/>
</dbReference>
<sequence>MSFIYRRAAQMLSRCAQGGGIKEVLHEKEDPSIRKLYFILHKALEDLDILNRVYAEHLAKCCKNKFLGIVLLCVLVQRSKIDGGGKLKREILKRQKEILLLYNRLKEKKESSKQTVKGKQLAKYFIIHNQDRDSDVLKELKEVLPVEEDEDVEGLYRIESDKLSTLIATPTYQQQNVRIIDKTSCLVVQAGQIKQGMVIVDVCSAPGSKAIFTLTLLKEKGYLVCIEKDKKRCLTLLQEIMKQNQEYEGIYLDDQFSEENKIALTERSFFANGSGTNVYYIKHRGGEMVIKIFNEDFFQLSADQFASLGRVDVVFVDPSCSSSGMPDFAHKESLRRVFLRGGERGKDQPHGEEGAVDGRHGEEGAVDGRHGEEGAVDGRHGEEGAVDRGHSEEGAVDRGHSEEGAVDRGHSEEGAVDRGHSEEGAVDRGHSEEAATDGPPPARDFHDDVAEGRIPKVPPPLRDKVDRLAEFQKKILNHALATLKTADTFVYSTCSFFGEENEEVVESVLQSNPGFCLEKAGKEKFLFNGGGGCVVSSQCVRTFPALHACRGIFVSKLRRRGSSEGSPPASIVSETP</sequence>
<evidence type="ECO:0000256" key="5">
    <source>
        <dbReference type="PROSITE-ProRule" id="PRU01023"/>
    </source>
</evidence>
<comment type="similarity">
    <text evidence="5">Belongs to the class I-like SAM-binding methyltransferase superfamily. RsmB/NOP family.</text>
</comment>
<dbReference type="EMBL" id="CAJZCX010000012">
    <property type="protein sequence ID" value="CAG9481339.1"/>
    <property type="molecule type" value="Genomic_DNA"/>
</dbReference>
<dbReference type="PRINTS" id="PR02008">
    <property type="entry name" value="RCMTFAMILY"/>
</dbReference>
<feature type="active site" description="Nucleophile" evidence="5">
    <location>
        <position position="494"/>
    </location>
</feature>
<dbReference type="Gene3D" id="3.40.50.150">
    <property type="entry name" value="Vaccinia Virus protein VP39"/>
    <property type="match status" value="2"/>
</dbReference>
<evidence type="ECO:0000313" key="9">
    <source>
        <dbReference type="Proteomes" id="UP000779233"/>
    </source>
</evidence>
<feature type="compositionally biased region" description="Basic and acidic residues" evidence="6">
    <location>
        <begin position="340"/>
        <end position="433"/>
    </location>
</feature>
<dbReference type="Pfam" id="PF01189">
    <property type="entry name" value="Methyltr_RsmB-F"/>
    <property type="match status" value="1"/>
</dbReference>
<proteinExistence type="inferred from homology"/>
<evidence type="ECO:0000256" key="6">
    <source>
        <dbReference type="SAM" id="MobiDB-lite"/>
    </source>
</evidence>
<feature type="region of interest" description="Disordered" evidence="6">
    <location>
        <begin position="340"/>
        <end position="458"/>
    </location>
</feature>
<dbReference type="PANTHER" id="PTHR22807:SF4">
    <property type="entry name" value="28S RRNA (CYTOSINE-C(5))-METHYLTRANSFERASE"/>
    <property type="match status" value="1"/>
</dbReference>
<reference evidence="8" key="1">
    <citation type="submission" date="2021-09" db="EMBL/GenBank/DDBJ databases">
        <authorList>
            <consortium name="Pathogen Informatics"/>
        </authorList>
    </citation>
    <scope>NUCLEOTIDE SEQUENCE</scope>
    <source>
        <strain evidence="8">PvW1</strain>
    </source>
</reference>
<dbReference type="GO" id="GO:0005730">
    <property type="term" value="C:nucleolus"/>
    <property type="evidence" value="ECO:0007669"/>
    <property type="project" value="TreeGrafter"/>
</dbReference>
<dbReference type="VEuPathDB" id="PlasmoDB:PVPAM_060016400"/>
<dbReference type="GO" id="GO:0070475">
    <property type="term" value="P:rRNA base methylation"/>
    <property type="evidence" value="ECO:0007669"/>
    <property type="project" value="TreeGrafter"/>
</dbReference>
<comment type="caution">
    <text evidence="8">The sequence shown here is derived from an EMBL/GenBank/DDBJ whole genome shotgun (WGS) entry which is preliminary data.</text>
</comment>
<feature type="compositionally biased region" description="Basic and acidic residues" evidence="6">
    <location>
        <begin position="443"/>
        <end position="454"/>
    </location>
</feature>
<keyword evidence="1 5" id="KW-0489">Methyltransferase</keyword>
<dbReference type="AlphaFoldDB" id="A0A8S4HEH6"/>
<gene>
    <name evidence="8" type="ORF">PVW1_060011900</name>
</gene>
<evidence type="ECO:0000256" key="1">
    <source>
        <dbReference type="ARBA" id="ARBA00022603"/>
    </source>
</evidence>
<dbReference type="SUPFAM" id="SSF53335">
    <property type="entry name" value="S-adenosyl-L-methionine-dependent methyltransferases"/>
    <property type="match status" value="1"/>
</dbReference>
<accession>A0A8S4HEH6</accession>
<protein>
    <submittedName>
        <fullName evidence="8">(malaria parasite P. vivax) hypothetical protein</fullName>
    </submittedName>
</protein>
<evidence type="ECO:0000256" key="4">
    <source>
        <dbReference type="ARBA" id="ARBA00022884"/>
    </source>
</evidence>
<dbReference type="PANTHER" id="PTHR22807">
    <property type="entry name" value="NOP2 YEAST -RELATED NOL1/NOP2/FMU SUN DOMAIN-CONTAINING"/>
    <property type="match status" value="1"/>
</dbReference>
<dbReference type="InterPro" id="IPR049560">
    <property type="entry name" value="MeTrfase_RsmB-F_NOP2_cat"/>
</dbReference>
<dbReference type="InterPro" id="IPR023267">
    <property type="entry name" value="RCMT"/>
</dbReference>
<evidence type="ECO:0000313" key="8">
    <source>
        <dbReference type="EMBL" id="CAG9481339.1"/>
    </source>
</evidence>
<evidence type="ECO:0000259" key="7">
    <source>
        <dbReference type="PROSITE" id="PS51686"/>
    </source>
</evidence>